<dbReference type="GO" id="GO:0005634">
    <property type="term" value="C:nucleus"/>
    <property type="evidence" value="ECO:0007669"/>
    <property type="project" value="UniProtKB-SubCell"/>
</dbReference>
<dbReference type="CDD" id="cd18793">
    <property type="entry name" value="SF2_C_SNF"/>
    <property type="match status" value="1"/>
</dbReference>
<keyword evidence="4" id="KW-0547">Nucleotide-binding</keyword>
<dbReference type="GO" id="GO:0016787">
    <property type="term" value="F:hydrolase activity"/>
    <property type="evidence" value="ECO:0007669"/>
    <property type="project" value="UniProtKB-KW"/>
</dbReference>
<evidence type="ECO:0000313" key="18">
    <source>
        <dbReference type="Proteomes" id="UP001168098"/>
    </source>
</evidence>
<dbReference type="FunFam" id="3.40.50.300:FF:000332">
    <property type="entry name" value="DNA repair and recombination protein RAD54-like"/>
    <property type="match status" value="1"/>
</dbReference>
<keyword evidence="13" id="KW-0131">Cell cycle</keyword>
<dbReference type="GO" id="GO:0003677">
    <property type="term" value="F:DNA binding"/>
    <property type="evidence" value="ECO:0007669"/>
    <property type="project" value="UniProtKB-KW"/>
</dbReference>
<dbReference type="Pfam" id="PF00176">
    <property type="entry name" value="SNF2-rel_dom"/>
    <property type="match status" value="1"/>
</dbReference>
<dbReference type="Gene3D" id="1.20.120.850">
    <property type="entry name" value="SWI2/SNF2 ATPases, N-terminal domain"/>
    <property type="match status" value="1"/>
</dbReference>
<evidence type="ECO:0000256" key="9">
    <source>
        <dbReference type="ARBA" id="ARBA00022840"/>
    </source>
</evidence>
<dbReference type="FunFam" id="1.20.120.850:FF:000028">
    <property type="entry name" value="Predicted protein"/>
    <property type="match status" value="1"/>
</dbReference>
<dbReference type="InterPro" id="IPR014001">
    <property type="entry name" value="Helicase_ATP-bd"/>
</dbReference>
<dbReference type="InterPro" id="IPR001650">
    <property type="entry name" value="Helicase_C-like"/>
</dbReference>
<evidence type="ECO:0000256" key="2">
    <source>
        <dbReference type="ARBA" id="ARBA00007025"/>
    </source>
</evidence>
<evidence type="ECO:0000256" key="12">
    <source>
        <dbReference type="ARBA" id="ARBA00023242"/>
    </source>
</evidence>
<dbReference type="PROSITE" id="PS51194">
    <property type="entry name" value="HELICASE_CTER"/>
    <property type="match status" value="1"/>
</dbReference>
<dbReference type="GO" id="GO:0045003">
    <property type="term" value="P:double-strand break repair via synthesis-dependent strand annealing"/>
    <property type="evidence" value="ECO:0007669"/>
    <property type="project" value="TreeGrafter"/>
</dbReference>
<reference evidence="17 18" key="1">
    <citation type="journal article" date="2023" name="BMC Biotechnol.">
        <title>Vitis rotundifolia cv Carlos genome sequencing.</title>
        <authorList>
            <person name="Huff M."/>
            <person name="Hulse-Kemp A."/>
            <person name="Scheffler B."/>
            <person name="Youngblood R."/>
            <person name="Simpson S."/>
            <person name="Babiker E."/>
            <person name="Staton M."/>
        </authorList>
    </citation>
    <scope>NUCLEOTIDE SEQUENCE [LARGE SCALE GENOMIC DNA]</scope>
    <source>
        <tissue evidence="17">Leaf</tissue>
    </source>
</reference>
<dbReference type="InterPro" id="IPR050496">
    <property type="entry name" value="SNF2_RAD54_helicase_repair"/>
</dbReference>
<keyword evidence="8" id="KW-0347">Helicase</keyword>
<feature type="domain" description="Helicase C-terminal" evidence="16">
    <location>
        <begin position="543"/>
        <end position="700"/>
    </location>
</feature>
<protein>
    <recommendedName>
        <fullName evidence="19">Protein CHROMATIN REMODELING 25</fullName>
    </recommendedName>
</protein>
<dbReference type="AlphaFoldDB" id="A0AA39AD39"/>
<evidence type="ECO:0000256" key="13">
    <source>
        <dbReference type="ARBA" id="ARBA00023306"/>
    </source>
</evidence>
<dbReference type="GO" id="GO:0004386">
    <property type="term" value="F:helicase activity"/>
    <property type="evidence" value="ECO:0007669"/>
    <property type="project" value="UniProtKB-KW"/>
</dbReference>
<feature type="compositionally biased region" description="Polar residues" evidence="14">
    <location>
        <begin position="899"/>
        <end position="908"/>
    </location>
</feature>
<evidence type="ECO:0000256" key="14">
    <source>
        <dbReference type="SAM" id="MobiDB-lite"/>
    </source>
</evidence>
<feature type="compositionally biased region" description="Low complexity" evidence="14">
    <location>
        <begin position="879"/>
        <end position="888"/>
    </location>
</feature>
<evidence type="ECO:0000256" key="11">
    <source>
        <dbReference type="ARBA" id="ARBA00023204"/>
    </source>
</evidence>
<evidence type="ECO:0000259" key="15">
    <source>
        <dbReference type="PROSITE" id="PS51192"/>
    </source>
</evidence>
<keyword evidence="11" id="KW-0234">DNA repair</keyword>
<dbReference type="PROSITE" id="PS51192">
    <property type="entry name" value="HELICASE_ATP_BIND_1"/>
    <property type="match status" value="1"/>
</dbReference>
<name>A0AA39AD39_VITRO</name>
<dbReference type="GO" id="GO:0051301">
    <property type="term" value="P:cell division"/>
    <property type="evidence" value="ECO:0007669"/>
    <property type="project" value="UniProtKB-KW"/>
</dbReference>
<dbReference type="InterPro" id="IPR000330">
    <property type="entry name" value="SNF2_N"/>
</dbReference>
<sequence>MEEYDEDVPSQSDPSDSSDEFTGESEEEEEEGEEENDDEERSAVKSPTSDEGRKSQNVDALLRGNLVVRRQSLLPRVLSVTDGAAVARKPFKPPFSNGFHDRNDQLVHRLWARKRFVPWGSSRPALVLITNRVNISSAAEKDVLEESVSLPAGIDPLVLWHPEESEEQADNLMPIVVDPLLVRFLRPHQREGVQFMFDCVSGLSSTANISGCILADDMGLGKTLQSITLLYTLLRQGFDGKPMVKKAIIVTPTSLVSNWEAEIKKWVGERVQLVALCESTRDDVVFGIDSFTSPHSPLQVLIVSYETFRMHSSKFSHSGSCDLLICDEAHRLKNDQTLTNRALAALACKRRILLSGTPMQNDLEEFFAMVNFTNPGILGDATYFRRYYETPIICGREPTAIEEEKKLGAERSAELSSKVNQFILRRTNALLSNHLPPKIVEVVCCRLSPLQSELYNHFIHSKNVKKVINEEMKQSKILAYITALKKLCNHPKLIYDTVKSGSPGTSGFEDCMRFFPPEMFSGRSGAWTGGEGIWVELSGKMHVLARLLAHLRQRTDDRIVLVSNYTQTLDLFAQLCRERRYPYLRLDGTTSINKRQKLVNRFNDPLKDEFVFLLSSKAGGCGLNLIGGNRLVLFDPDWNPANDKQAAARVWRDGQKKRVYIYRFLSTGTIEEKVFQRQMSKEGLQKVIQQEQKDSLKTQGNFLSTEDLRDLFSFHDTVRSEIHENMNCNRCQNYDERPESMGEEDGVESKNECCQSYQMDCDDIGGFAGITGCLHKLKRSEKQVGTPLEEDLGSWGHHFFSTSVPDAIFQASAGDEVTFVFTNQVDGKLVPVEPKVRANMQGVEANKNQSDKRGKLLQKPTLLSKHQQSVPPIFNKGDSITSISSSSSKPFQLAGIKSMRTSKGTPSVTLKPKLSIGSQLPLKRLSPDSVQHDDDFE</sequence>
<dbReference type="GO" id="GO:0015616">
    <property type="term" value="F:DNA translocase activity"/>
    <property type="evidence" value="ECO:0007669"/>
    <property type="project" value="TreeGrafter"/>
</dbReference>
<dbReference type="PANTHER" id="PTHR45629">
    <property type="entry name" value="SNF2/RAD54 FAMILY MEMBER"/>
    <property type="match status" value="1"/>
</dbReference>
<keyword evidence="7" id="KW-0378">Hydrolase</keyword>
<feature type="region of interest" description="Disordered" evidence="14">
    <location>
        <begin position="1"/>
        <end position="57"/>
    </location>
</feature>
<evidence type="ECO:0000259" key="16">
    <source>
        <dbReference type="PROSITE" id="PS51194"/>
    </source>
</evidence>
<evidence type="ECO:0000313" key="17">
    <source>
        <dbReference type="EMBL" id="KAJ9705019.1"/>
    </source>
</evidence>
<evidence type="ECO:0000256" key="6">
    <source>
        <dbReference type="ARBA" id="ARBA00022776"/>
    </source>
</evidence>
<evidence type="ECO:0000256" key="8">
    <source>
        <dbReference type="ARBA" id="ARBA00022806"/>
    </source>
</evidence>
<organism evidence="17 18">
    <name type="scientific">Vitis rotundifolia</name>
    <name type="common">Muscadine grape</name>
    <dbReference type="NCBI Taxonomy" id="103349"/>
    <lineage>
        <taxon>Eukaryota</taxon>
        <taxon>Viridiplantae</taxon>
        <taxon>Streptophyta</taxon>
        <taxon>Embryophyta</taxon>
        <taxon>Tracheophyta</taxon>
        <taxon>Spermatophyta</taxon>
        <taxon>Magnoliopsida</taxon>
        <taxon>eudicotyledons</taxon>
        <taxon>Gunneridae</taxon>
        <taxon>Pentapetalae</taxon>
        <taxon>rosids</taxon>
        <taxon>Vitales</taxon>
        <taxon>Vitaceae</taxon>
        <taxon>Viteae</taxon>
        <taxon>Vitis</taxon>
    </lineage>
</organism>
<feature type="compositionally biased region" description="Acidic residues" evidence="14">
    <location>
        <begin position="16"/>
        <end position="40"/>
    </location>
</feature>
<keyword evidence="6" id="KW-0498">Mitosis</keyword>
<dbReference type="InterPro" id="IPR038718">
    <property type="entry name" value="SNF2-like_sf"/>
</dbReference>
<dbReference type="Gene3D" id="3.40.50.300">
    <property type="entry name" value="P-loop containing nucleotide triphosphate hydrolases"/>
    <property type="match status" value="1"/>
</dbReference>
<dbReference type="Pfam" id="PF00271">
    <property type="entry name" value="Helicase_C"/>
    <property type="match status" value="1"/>
</dbReference>
<dbReference type="PANTHER" id="PTHR45629:SF7">
    <property type="entry name" value="DNA EXCISION REPAIR PROTEIN ERCC-6-RELATED"/>
    <property type="match status" value="1"/>
</dbReference>
<dbReference type="InterPro" id="IPR027417">
    <property type="entry name" value="P-loop_NTPase"/>
</dbReference>
<gene>
    <name evidence="17" type="ORF">PVL29_003185</name>
</gene>
<proteinExistence type="inferred from homology"/>
<dbReference type="SMART" id="SM00487">
    <property type="entry name" value="DEXDc"/>
    <property type="match status" value="1"/>
</dbReference>
<evidence type="ECO:0000256" key="10">
    <source>
        <dbReference type="ARBA" id="ARBA00023125"/>
    </source>
</evidence>
<dbReference type="Proteomes" id="UP001168098">
    <property type="component" value="Unassembled WGS sequence"/>
</dbReference>
<comment type="subcellular location">
    <subcellularLocation>
        <location evidence="1">Nucleus</location>
    </subcellularLocation>
</comment>
<keyword evidence="18" id="KW-1185">Reference proteome</keyword>
<dbReference type="GO" id="GO:0005524">
    <property type="term" value="F:ATP binding"/>
    <property type="evidence" value="ECO:0007669"/>
    <property type="project" value="UniProtKB-KW"/>
</dbReference>
<comment type="similarity">
    <text evidence="2">Belongs to the SNF2/RAD54 helicase family.</text>
</comment>
<dbReference type="Gene3D" id="3.40.50.10810">
    <property type="entry name" value="Tandem AAA-ATPase domain"/>
    <property type="match status" value="1"/>
</dbReference>
<dbReference type="GO" id="GO:0007131">
    <property type="term" value="P:reciprocal meiotic recombination"/>
    <property type="evidence" value="ECO:0007669"/>
    <property type="project" value="TreeGrafter"/>
</dbReference>
<comment type="caution">
    <text evidence="17">The sequence shown here is derived from an EMBL/GenBank/DDBJ whole genome shotgun (WGS) entry which is preliminary data.</text>
</comment>
<keyword evidence="12" id="KW-0539">Nucleus</keyword>
<evidence type="ECO:0000256" key="1">
    <source>
        <dbReference type="ARBA" id="ARBA00004123"/>
    </source>
</evidence>
<dbReference type="EMBL" id="JARBHA010000003">
    <property type="protein sequence ID" value="KAJ9705019.1"/>
    <property type="molecule type" value="Genomic_DNA"/>
</dbReference>
<feature type="region of interest" description="Disordered" evidence="14">
    <location>
        <begin position="867"/>
        <end position="937"/>
    </location>
</feature>
<keyword evidence="10" id="KW-0238">DNA-binding</keyword>
<evidence type="ECO:0000256" key="4">
    <source>
        <dbReference type="ARBA" id="ARBA00022741"/>
    </source>
</evidence>
<keyword evidence="9" id="KW-0067">ATP-binding</keyword>
<evidence type="ECO:0000256" key="3">
    <source>
        <dbReference type="ARBA" id="ARBA00022618"/>
    </source>
</evidence>
<evidence type="ECO:0000256" key="5">
    <source>
        <dbReference type="ARBA" id="ARBA00022763"/>
    </source>
</evidence>
<dbReference type="InterPro" id="IPR049730">
    <property type="entry name" value="SNF2/RAD54-like_C"/>
</dbReference>
<dbReference type="FunFam" id="3.40.50.10810:FF:000021">
    <property type="entry name" value="DNA repair and recombination protein RAD54"/>
    <property type="match status" value="1"/>
</dbReference>
<keyword evidence="3" id="KW-0132">Cell division</keyword>
<evidence type="ECO:0000256" key="7">
    <source>
        <dbReference type="ARBA" id="ARBA00022801"/>
    </source>
</evidence>
<dbReference type="SUPFAM" id="SSF52540">
    <property type="entry name" value="P-loop containing nucleoside triphosphate hydrolases"/>
    <property type="match status" value="2"/>
</dbReference>
<keyword evidence="5" id="KW-0227">DNA damage</keyword>
<feature type="domain" description="Helicase ATP-binding" evidence="15">
    <location>
        <begin position="203"/>
        <end position="376"/>
    </location>
</feature>
<evidence type="ECO:0008006" key="19">
    <source>
        <dbReference type="Google" id="ProtNLM"/>
    </source>
</evidence>
<dbReference type="SMART" id="SM00490">
    <property type="entry name" value="HELICc"/>
    <property type="match status" value="1"/>
</dbReference>
<accession>A0AA39AD39</accession>
<dbReference type="CDD" id="cd18004">
    <property type="entry name" value="DEXHc_RAD54"/>
    <property type="match status" value="1"/>
</dbReference>